<comment type="caution">
    <text evidence="13">The sequence shown here is derived from an EMBL/GenBank/DDBJ whole genome shotgun (WGS) entry which is preliminary data.</text>
</comment>
<evidence type="ECO:0000256" key="7">
    <source>
        <dbReference type="ARBA" id="ARBA00023242"/>
    </source>
</evidence>
<feature type="compositionally biased region" description="Basic residues" evidence="11">
    <location>
        <begin position="302"/>
        <end position="316"/>
    </location>
</feature>
<dbReference type="PROSITE" id="PS52038">
    <property type="entry name" value="TOPO_IB_2"/>
    <property type="match status" value="1"/>
</dbReference>
<feature type="compositionally biased region" description="Basic residues" evidence="11">
    <location>
        <begin position="455"/>
        <end position="473"/>
    </location>
</feature>
<proteinExistence type="inferred from homology"/>
<evidence type="ECO:0000256" key="2">
    <source>
        <dbReference type="ARBA" id="ARBA00004123"/>
    </source>
</evidence>
<dbReference type="Gene3D" id="1.10.10.41">
    <property type="entry name" value="Yeast DNA topoisomerase - domain 1"/>
    <property type="match status" value="1"/>
</dbReference>
<dbReference type="Gene3D" id="1.10.132.10">
    <property type="match status" value="1"/>
</dbReference>
<dbReference type="InterPro" id="IPR011010">
    <property type="entry name" value="DNA_brk_join_enz"/>
</dbReference>
<dbReference type="GO" id="GO:0003917">
    <property type="term" value="F:DNA topoisomerase type I (single strand cut, ATP-independent) activity"/>
    <property type="evidence" value="ECO:0007669"/>
    <property type="project" value="UniProtKB-UniRule"/>
</dbReference>
<keyword evidence="5 8" id="KW-0238">DNA-binding</keyword>
<dbReference type="FunFam" id="1.10.132.10:FF:000001">
    <property type="entry name" value="DNA topoisomerase I"/>
    <property type="match status" value="1"/>
</dbReference>
<dbReference type="FunFam" id="3.90.15.10:FF:000001">
    <property type="entry name" value="DNA topoisomerase I"/>
    <property type="match status" value="1"/>
</dbReference>
<dbReference type="CDD" id="cd03488">
    <property type="entry name" value="Topoisomer_IB_N_htopoI_like"/>
    <property type="match status" value="1"/>
</dbReference>
<feature type="compositionally biased region" description="Acidic residues" evidence="11">
    <location>
        <begin position="476"/>
        <end position="485"/>
    </location>
</feature>
<evidence type="ECO:0000256" key="10">
    <source>
        <dbReference type="SAM" id="Coils"/>
    </source>
</evidence>
<dbReference type="InterPro" id="IPR013500">
    <property type="entry name" value="TopoI_cat_euk"/>
</dbReference>
<comment type="function">
    <text evidence="9">Releases the supercoiling and torsional tension of DNA introduced during the DNA replication and transcription by transiently cleaving and rejoining one strand of the DNA duplex. Introduces a single-strand break via transesterification at the specific target site 5'-[CT]CCTTp site in duplex DNA. The scissile phosphodiester is attacked by the catalytic tyrosine of the enzyme, resulting in the formation of a DNA-(3'-phosphotyrosyl)-enzyme intermediate and the expulsion of a 5'-OH DNA strand. The free DNA strand then undergoes passage around the unbroken strand thus removing DNA supercoils. Finally, in the religation step, the DNA 5'-OH attacks the covalent intermediate to expel the active-site tyrosine and restore the DNA phosphodiester backbone.</text>
</comment>
<dbReference type="PROSITE" id="PS00176">
    <property type="entry name" value="TOPO_IB_1"/>
    <property type="match status" value="1"/>
</dbReference>
<feature type="active site" description="O-(3'-phospho-DNA)-tyrosine intermediate" evidence="8">
    <location>
        <position position="1059"/>
    </location>
</feature>
<feature type="non-terminal residue" evidence="13">
    <location>
        <position position="1"/>
    </location>
</feature>
<keyword evidence="4 8" id="KW-0799">Topoisomerase</keyword>
<dbReference type="Pfam" id="PF02919">
    <property type="entry name" value="Topoisom_I_N"/>
    <property type="match status" value="1"/>
</dbReference>
<feature type="compositionally biased region" description="Basic and acidic residues" evidence="11">
    <location>
        <begin position="222"/>
        <end position="240"/>
    </location>
</feature>
<evidence type="ECO:0000313" key="14">
    <source>
        <dbReference type="Proteomes" id="UP000215335"/>
    </source>
</evidence>
<dbReference type="Gene3D" id="3.90.15.10">
    <property type="entry name" value="Topoisomerase I, Chain A, domain 3"/>
    <property type="match status" value="1"/>
</dbReference>
<protein>
    <recommendedName>
        <fullName evidence="9">DNA topoisomerase I</fullName>
        <ecNumber evidence="9">5.6.2.1</ecNumber>
    </recommendedName>
    <alternativeName>
        <fullName evidence="9">DNA topoisomerase 1</fullName>
    </alternativeName>
</protein>
<dbReference type="InterPro" id="IPR008336">
    <property type="entry name" value="TopoI_DNA-bd_euk"/>
</dbReference>
<keyword evidence="10" id="KW-0175">Coiled coil</keyword>
<dbReference type="AlphaFoldDB" id="A0A232FCZ3"/>
<gene>
    <name evidence="13" type="ORF">TSAR_011728</name>
</gene>
<feature type="coiled-coil region" evidence="10">
    <location>
        <begin position="981"/>
        <end position="1047"/>
    </location>
</feature>
<dbReference type="GO" id="GO:0007059">
    <property type="term" value="P:chromosome segregation"/>
    <property type="evidence" value="ECO:0007669"/>
    <property type="project" value="TreeGrafter"/>
</dbReference>
<dbReference type="InterPro" id="IPR036202">
    <property type="entry name" value="TopoI_DNA-bd_euk_N_sf"/>
</dbReference>
<organism evidence="13 14">
    <name type="scientific">Trichomalopsis sarcophagae</name>
    <dbReference type="NCBI Taxonomy" id="543379"/>
    <lineage>
        <taxon>Eukaryota</taxon>
        <taxon>Metazoa</taxon>
        <taxon>Ecdysozoa</taxon>
        <taxon>Arthropoda</taxon>
        <taxon>Hexapoda</taxon>
        <taxon>Insecta</taxon>
        <taxon>Pterygota</taxon>
        <taxon>Neoptera</taxon>
        <taxon>Endopterygota</taxon>
        <taxon>Hymenoptera</taxon>
        <taxon>Apocrita</taxon>
        <taxon>Proctotrupomorpha</taxon>
        <taxon>Chalcidoidea</taxon>
        <taxon>Pteromalidae</taxon>
        <taxon>Pteromalinae</taxon>
        <taxon>Trichomalopsis</taxon>
    </lineage>
</organism>
<dbReference type="InterPro" id="IPR014727">
    <property type="entry name" value="TopoI_cat_a/b-sub_euk"/>
</dbReference>
<evidence type="ECO:0000313" key="13">
    <source>
        <dbReference type="EMBL" id="OXU28217.1"/>
    </source>
</evidence>
<feature type="region of interest" description="Disordered" evidence="11">
    <location>
        <begin position="53"/>
        <end position="513"/>
    </location>
</feature>
<dbReference type="InterPro" id="IPR013034">
    <property type="entry name" value="DNA_topo_DNA_db_N_dom1"/>
</dbReference>
<dbReference type="FunFam" id="1.10.10.41:FF:000001">
    <property type="entry name" value="DNA topoisomerase I"/>
    <property type="match status" value="1"/>
</dbReference>
<dbReference type="FunFam" id="2.170.11.10:FF:000001">
    <property type="entry name" value="DNA topoisomerase I"/>
    <property type="match status" value="1"/>
</dbReference>
<feature type="compositionally biased region" description="Basic and acidic residues" evidence="11">
    <location>
        <begin position="317"/>
        <end position="369"/>
    </location>
</feature>
<feature type="compositionally biased region" description="Basic and acidic residues" evidence="11">
    <location>
        <begin position="92"/>
        <end position="134"/>
    </location>
</feature>
<dbReference type="PANTHER" id="PTHR10290:SF3">
    <property type="entry name" value="DNA TOPOISOMERASE 1"/>
    <property type="match status" value="1"/>
</dbReference>
<evidence type="ECO:0000256" key="1">
    <source>
        <dbReference type="ARBA" id="ARBA00000213"/>
    </source>
</evidence>
<dbReference type="GO" id="GO:0006260">
    <property type="term" value="P:DNA replication"/>
    <property type="evidence" value="ECO:0007669"/>
    <property type="project" value="TreeGrafter"/>
</dbReference>
<accession>A0A232FCZ3</accession>
<keyword evidence="14" id="KW-1185">Reference proteome</keyword>
<dbReference type="STRING" id="543379.A0A232FCZ3"/>
<dbReference type="Pfam" id="PF01028">
    <property type="entry name" value="Topoisom_I"/>
    <property type="match status" value="1"/>
</dbReference>
<evidence type="ECO:0000256" key="9">
    <source>
        <dbReference type="RuleBase" id="RU365101"/>
    </source>
</evidence>
<dbReference type="GO" id="GO:0003677">
    <property type="term" value="F:DNA binding"/>
    <property type="evidence" value="ECO:0007669"/>
    <property type="project" value="UniProtKB-UniRule"/>
</dbReference>
<dbReference type="EC" id="5.6.2.1" evidence="9"/>
<dbReference type="InterPro" id="IPR051062">
    <property type="entry name" value="Topoisomerase_IB"/>
</dbReference>
<feature type="coiled-coil region" evidence="10">
    <location>
        <begin position="648"/>
        <end position="675"/>
    </location>
</feature>
<dbReference type="CDD" id="cd00659">
    <property type="entry name" value="Topo_IB_C"/>
    <property type="match status" value="1"/>
</dbReference>
<evidence type="ECO:0000256" key="6">
    <source>
        <dbReference type="ARBA" id="ARBA00023235"/>
    </source>
</evidence>
<evidence type="ECO:0000256" key="8">
    <source>
        <dbReference type="PROSITE-ProRule" id="PRU01382"/>
    </source>
</evidence>
<dbReference type="SMART" id="SM00435">
    <property type="entry name" value="TOPEUc"/>
    <property type="match status" value="1"/>
</dbReference>
<reference evidence="13 14" key="1">
    <citation type="journal article" date="2017" name="Curr. Biol.">
        <title>The Evolution of Venom by Co-option of Single-Copy Genes.</title>
        <authorList>
            <person name="Martinson E.O."/>
            <person name="Mrinalini"/>
            <person name="Kelkar Y.D."/>
            <person name="Chang C.H."/>
            <person name="Werren J.H."/>
        </authorList>
    </citation>
    <scope>NUCLEOTIDE SEQUENCE [LARGE SCALE GENOMIC DNA]</scope>
    <source>
        <strain evidence="13 14">Alberta</strain>
        <tissue evidence="13">Whole body</tissue>
    </source>
</reference>
<dbReference type="GO" id="GO:0006265">
    <property type="term" value="P:DNA topological change"/>
    <property type="evidence" value="ECO:0007669"/>
    <property type="project" value="UniProtKB-UniRule"/>
</dbReference>
<evidence type="ECO:0000256" key="5">
    <source>
        <dbReference type="ARBA" id="ARBA00023125"/>
    </source>
</evidence>
<dbReference type="InterPro" id="IPR014711">
    <property type="entry name" value="TopoI_cat_a-hlx-sub_euk"/>
</dbReference>
<evidence type="ECO:0000259" key="12">
    <source>
        <dbReference type="SMART" id="SM00435"/>
    </source>
</evidence>
<dbReference type="PANTHER" id="PTHR10290">
    <property type="entry name" value="DNA TOPOISOMERASE I"/>
    <property type="match status" value="1"/>
</dbReference>
<dbReference type="InterPro" id="IPR013030">
    <property type="entry name" value="DNA_topo_DNA_db_N_dom2"/>
</dbReference>
<dbReference type="GO" id="GO:0005730">
    <property type="term" value="C:nucleolus"/>
    <property type="evidence" value="ECO:0007669"/>
    <property type="project" value="TreeGrafter"/>
</dbReference>
<dbReference type="PRINTS" id="PR00416">
    <property type="entry name" value="EUTPISMRASEI"/>
</dbReference>
<comment type="subcellular location">
    <subcellularLocation>
        <location evidence="2">Nucleus</location>
    </subcellularLocation>
</comment>
<keyword evidence="6 8" id="KW-0413">Isomerase</keyword>
<dbReference type="InterPro" id="IPR025834">
    <property type="entry name" value="TopoI_C_dom"/>
</dbReference>
<keyword evidence="7" id="KW-0539">Nucleus</keyword>
<dbReference type="Gene3D" id="2.170.11.10">
    <property type="entry name" value="DNA Topoisomerase I, domain 2"/>
    <property type="match status" value="1"/>
</dbReference>
<comment type="similarity">
    <text evidence="3 8 9">Belongs to the type IB topoisomerase family.</text>
</comment>
<dbReference type="InterPro" id="IPR001631">
    <property type="entry name" value="TopoI"/>
</dbReference>
<feature type="compositionally biased region" description="Basic and acidic residues" evidence="11">
    <location>
        <begin position="145"/>
        <end position="207"/>
    </location>
</feature>
<dbReference type="Pfam" id="PF14370">
    <property type="entry name" value="Topo_C_assoc"/>
    <property type="match status" value="1"/>
</dbReference>
<evidence type="ECO:0000256" key="3">
    <source>
        <dbReference type="ARBA" id="ARBA00006645"/>
    </source>
</evidence>
<feature type="compositionally biased region" description="Basic and acidic residues" evidence="11">
    <location>
        <begin position="62"/>
        <end position="72"/>
    </location>
</feature>
<feature type="compositionally biased region" description="Basic and acidic residues" evidence="11">
    <location>
        <begin position="252"/>
        <end position="301"/>
    </location>
</feature>
<sequence length="1101" mass="129044">WWSGARASIYTAQHSRTLRARQPRAALSDIERASQPVLIRSRQRLSPAIVEKMELEQPVPRADVDLEKKAKENSSAAGNHGDAQMNGMTNGYDHKKEHKSEHRDKDKERSHKSEHKDKERSKDKEKSHKSEHRDKDRHKHSSSSSKDKDKDKHSSSKDKEKDKDRSRDKDKKSSSSSSKDKEHKSSSSSSRDKEKDKERSKDKEHHKTSSSSSSKDKHHSSSSKDKDKEKDKERSKDKDKHKDRHSSSQSSSRDKDKEKSSKDKKHSSEKDKDRHSSSHSSEKDKQRSSDKEKHSSSEKDKDRHRHDKDRDRHRHDKEKSKHRDEKERKEKNREESKSKDENKVKEDVNFEPEIKTEIKMEQESFKEHEEDYDSGDDSQKLYIKEEDEEMKQDNSMDSTDANDTKLSDMHNTTVKTEEDESDEDMPLASRSSGISPGVKRKVETSDEDDDIPLSARKKLKKEPVAKKQKKKKKVESEDEEYDEPEEKPQKKRKPKAEKSENSSPKKKKKEDEEPENHFCAEFFVVRLKRNFPTLKSTKTLEKRWEEEKKNDGTKWHFLEHKGPVFAPEYEPLPPSVKFYYNGKEMKLTQDTEEVATFYARMLEHDYTTKQVFNDNFFHDWREVMTESERAKITDLKKCNFTEMHKYFIMKSEERKAMSKEEKKAIKEKNDEIQKEYGICTIDGHKEKIGNFKIEPPGLFRGRGEHPKMGKLKKRLVPEDVLINCSKDSVHPKPPPGHKWKEIRHDPTVTWLASWTENIQGQVKYVMLNPSSKLKGEKDWQKYETARKLAKSVDKIRATYREDWKSKEMRIRQRAVALYFIDKLALRAGNEKDEDQADTVGCCSLRVEHIALHEKKDGKEYVVVFDFLGKDSIRYYNEVPVEKRVFKSLQLFMENKSPGDELFDRLNTTVMNKHLNELMDGLTAKVFRTYNASWTLQQQLEELTDPNSTVAEKILSYNRANRAVAILCNHQRSVPKSHEKSMENLKAKIDAKREAIAETEQIVKDAKRDAKHGSVKEKVLYEKKKKQLDRLKEQLMKLEVQATDREENKEIALGTSKLNYLDPRISVAWCKKHDVPIEKIYNKTQRDKFRWAIDMAGPDYVF</sequence>
<dbReference type="OrthoDB" id="47179at2759"/>
<dbReference type="SUPFAM" id="SSF56349">
    <property type="entry name" value="DNA breaking-rejoining enzymes"/>
    <property type="match status" value="1"/>
</dbReference>
<name>A0A232FCZ3_9HYME</name>
<dbReference type="InterPro" id="IPR013499">
    <property type="entry name" value="TopoI_euk"/>
</dbReference>
<dbReference type="SUPFAM" id="SSF56741">
    <property type="entry name" value="Eukaryotic DNA topoisomerase I, N-terminal DNA-binding fragment"/>
    <property type="match status" value="1"/>
</dbReference>
<comment type="catalytic activity">
    <reaction evidence="1 8 9">
        <text>ATP-independent breakage of single-stranded DNA, followed by passage and rejoining.</text>
        <dbReference type="EC" id="5.6.2.1"/>
    </reaction>
</comment>
<evidence type="ECO:0000256" key="11">
    <source>
        <dbReference type="SAM" id="MobiDB-lite"/>
    </source>
</evidence>
<dbReference type="EMBL" id="NNAY01000461">
    <property type="protein sequence ID" value="OXU28217.1"/>
    <property type="molecule type" value="Genomic_DNA"/>
</dbReference>
<evidence type="ECO:0000256" key="4">
    <source>
        <dbReference type="ARBA" id="ARBA00023029"/>
    </source>
</evidence>
<dbReference type="Proteomes" id="UP000215335">
    <property type="component" value="Unassembled WGS sequence"/>
</dbReference>
<feature type="domain" description="DNA topoisomerase I eukaryotic-type" evidence="12">
    <location>
        <begin position="698"/>
        <end position="1073"/>
    </location>
</feature>
<dbReference type="GO" id="GO:0005694">
    <property type="term" value="C:chromosome"/>
    <property type="evidence" value="ECO:0007669"/>
    <property type="project" value="InterPro"/>
</dbReference>
<dbReference type="InterPro" id="IPR018521">
    <property type="entry name" value="TopoIB_AS"/>
</dbReference>
<dbReference type="SUPFAM" id="SSF46596">
    <property type="entry name" value="Eukaryotic DNA topoisomerase I, dispensable insert domain"/>
    <property type="match status" value="1"/>
</dbReference>
<dbReference type="InterPro" id="IPR048045">
    <property type="entry name" value="Topoisomer_I_DNA-bd"/>
</dbReference>